<gene>
    <name evidence="2" type="primary">Bm13007</name>
    <name evidence="2" type="ORF">BM_Bm13007</name>
</gene>
<evidence type="ECO:0000313" key="2">
    <source>
        <dbReference type="EMBL" id="CDP90625.1"/>
    </source>
</evidence>
<feature type="signal peptide" evidence="1">
    <location>
        <begin position="1"/>
        <end position="15"/>
    </location>
</feature>
<evidence type="ECO:0000256" key="1">
    <source>
        <dbReference type="SAM" id="SignalP"/>
    </source>
</evidence>
<reference evidence="2" key="2">
    <citation type="submission" date="2012-12" db="EMBL/GenBank/DDBJ databases">
        <authorList>
            <consortium name="WormBase Consortium"/>
            <person name="Ghedin E."/>
            <person name="Paulini M."/>
        </authorList>
    </citation>
    <scope>NUCLEOTIDE SEQUENCE</scope>
    <source>
        <strain evidence="2">FR3</strain>
    </source>
</reference>
<keyword evidence="1" id="KW-0732">Signal</keyword>
<sequence length="40" mass="4703">MTNSMLWIIVSMATASQYNVIFTQQPNMMMLEHYKSSFLN</sequence>
<dbReference type="AlphaFoldDB" id="A0A1I9FZI1"/>
<feature type="chain" id="PRO_5012045938" evidence="1">
    <location>
        <begin position="16"/>
        <end position="40"/>
    </location>
</feature>
<dbReference type="EMBL" id="LN854632">
    <property type="protein sequence ID" value="CDP90625.1"/>
    <property type="molecule type" value="Genomic_DNA"/>
</dbReference>
<protein>
    <submittedName>
        <fullName evidence="2">Bm13007</fullName>
    </submittedName>
</protein>
<name>A0A1I9FZI1_BRUMA</name>
<proteinExistence type="predicted"/>
<accession>A0A1I9FZI1</accession>
<organism evidence="2">
    <name type="scientific">Brugia malayi</name>
    <name type="common">Filarial nematode worm</name>
    <dbReference type="NCBI Taxonomy" id="6279"/>
    <lineage>
        <taxon>Eukaryota</taxon>
        <taxon>Metazoa</taxon>
        <taxon>Ecdysozoa</taxon>
        <taxon>Nematoda</taxon>
        <taxon>Chromadorea</taxon>
        <taxon>Rhabditida</taxon>
        <taxon>Spirurina</taxon>
        <taxon>Spiruromorpha</taxon>
        <taxon>Filarioidea</taxon>
        <taxon>Onchocercidae</taxon>
        <taxon>Brugia</taxon>
    </lineage>
</organism>
<reference evidence="2" key="1">
    <citation type="journal article" date="2007" name="Science">
        <title>Draft genome of the filarial nematode parasite Brugia malayi.</title>
        <authorList>
            <person name="Ghedin E."/>
            <person name="Wang S."/>
            <person name="Spiro D."/>
            <person name="Caler E."/>
            <person name="Zhao Q."/>
            <person name="Crabtree J."/>
            <person name="Allen J.E."/>
            <person name="Delcher A.L."/>
            <person name="Guiliano D.B."/>
            <person name="Miranda-Saavedra D."/>
            <person name="Angiuoli S.V."/>
            <person name="Creasy T."/>
            <person name="Amedeo P."/>
            <person name="Haas B."/>
            <person name="El-Sayed N.M."/>
            <person name="Wortman J.R."/>
            <person name="Feldblyum T."/>
            <person name="Tallon L."/>
            <person name="Schatz M."/>
            <person name="Shumway M."/>
            <person name="Koo H."/>
            <person name="Salzberg S.L."/>
            <person name="Schobel S."/>
            <person name="Pertea M."/>
            <person name="Pop M."/>
            <person name="White O."/>
            <person name="Barton G.J."/>
            <person name="Carlow C.K."/>
            <person name="Crawford M.J."/>
            <person name="Daub J."/>
            <person name="Dimmic M.W."/>
            <person name="Estes C.F."/>
            <person name="Foster J.M."/>
            <person name="Ganatra M."/>
            <person name="Gregory W.F."/>
            <person name="Johnson N.M."/>
            <person name="Jin J."/>
            <person name="Komuniecki R."/>
            <person name="Korf I."/>
            <person name="Kumar S."/>
            <person name="Laney S."/>
            <person name="Li B.W."/>
            <person name="Li W."/>
            <person name="Lindblom T.H."/>
            <person name="Lustigman S."/>
            <person name="Ma D."/>
            <person name="Maina C.V."/>
            <person name="Martin D.M."/>
            <person name="McCarter J.P."/>
            <person name="McReynolds L."/>
            <person name="Mitreva M."/>
            <person name="Nutman T.B."/>
            <person name="Parkinson J."/>
            <person name="Peregrin-Alvarez J.M."/>
            <person name="Poole C."/>
            <person name="Ren Q."/>
            <person name="Saunders L."/>
            <person name="Sluder A.E."/>
            <person name="Smith K."/>
            <person name="Stanke M."/>
            <person name="Unnasch T.R."/>
            <person name="Ware J."/>
            <person name="Wei A.D."/>
            <person name="Weil G."/>
            <person name="Williams D.J."/>
            <person name="Zhang Y."/>
            <person name="Williams S.A."/>
            <person name="Fraser-Liggett C."/>
            <person name="Slatko B."/>
            <person name="Blaxter M.L."/>
            <person name="Scott A.L."/>
        </authorList>
    </citation>
    <scope>NUCLEOTIDE SEQUENCE</scope>
    <source>
        <strain evidence="2">FR3</strain>
    </source>
</reference>